<dbReference type="EMBL" id="BAABRU010000004">
    <property type="protein sequence ID" value="GAA5527759.1"/>
    <property type="molecule type" value="Genomic_DNA"/>
</dbReference>
<dbReference type="RefSeq" id="WP_345721375.1">
    <property type="nucleotide sequence ID" value="NZ_BAABRU010000004.1"/>
</dbReference>
<reference evidence="1 2" key="1">
    <citation type="submission" date="2024-02" db="EMBL/GenBank/DDBJ databases">
        <title>Herpetosiphon gulosus NBRC 112829.</title>
        <authorList>
            <person name="Ichikawa N."/>
            <person name="Katano-Makiyama Y."/>
            <person name="Hidaka K."/>
        </authorList>
    </citation>
    <scope>NUCLEOTIDE SEQUENCE [LARGE SCALE GENOMIC DNA]</scope>
    <source>
        <strain evidence="1 2">NBRC 112829</strain>
    </source>
</reference>
<dbReference type="Proteomes" id="UP001428290">
    <property type="component" value="Unassembled WGS sequence"/>
</dbReference>
<organism evidence="1 2">
    <name type="scientific">Herpetosiphon gulosus</name>
    <dbReference type="NCBI Taxonomy" id="1973496"/>
    <lineage>
        <taxon>Bacteria</taxon>
        <taxon>Bacillati</taxon>
        <taxon>Chloroflexota</taxon>
        <taxon>Chloroflexia</taxon>
        <taxon>Herpetosiphonales</taxon>
        <taxon>Herpetosiphonaceae</taxon>
        <taxon>Herpetosiphon</taxon>
    </lineage>
</organism>
<gene>
    <name evidence="1" type="ORF">Hgul01_01552</name>
</gene>
<protein>
    <submittedName>
        <fullName evidence="1">Uncharacterized protein</fullName>
    </submittedName>
</protein>
<accession>A0ABP9WX22</accession>
<evidence type="ECO:0000313" key="1">
    <source>
        <dbReference type="EMBL" id="GAA5527759.1"/>
    </source>
</evidence>
<keyword evidence="2" id="KW-1185">Reference proteome</keyword>
<sequence>MASQPSSSNAQTVISLHQAQFATPAEQINVLIDEALTWPASNLGCADNGGIGRAVLTPGFRVVLEVAGVRYAYHAGRDAQFFLCNTPD</sequence>
<evidence type="ECO:0000313" key="2">
    <source>
        <dbReference type="Proteomes" id="UP001428290"/>
    </source>
</evidence>
<proteinExistence type="predicted"/>
<name>A0ABP9WX22_9CHLR</name>
<comment type="caution">
    <text evidence="1">The sequence shown here is derived from an EMBL/GenBank/DDBJ whole genome shotgun (WGS) entry which is preliminary data.</text>
</comment>